<feature type="region of interest" description="Disordered" evidence="1">
    <location>
        <begin position="152"/>
        <end position="179"/>
    </location>
</feature>
<reference evidence="2 3" key="1">
    <citation type="journal article" date="2017" name="Lancet Infect. Dis.">
        <title>Global outbreak of severe Mycobacterium chimaera disease after cardiac surgery: a molecular epidemiological study.</title>
        <authorList>
            <person name="van Ingen J."/>
            <person name="Kohl T."/>
            <person name="Kranzer K."/>
            <person name="Hasse B."/>
            <person name="Keller P."/>
            <person name="Szafranska A."/>
            <person name="Hillemann D."/>
            <person name="Chand M."/>
            <person name="Schreiber P."/>
            <person name="Sommerstein R."/>
            <person name="Berger C."/>
            <person name="Genoni M."/>
            <person name="Ruegg C."/>
            <person name="Troillet N."/>
            <person name="Widmer A.F."/>
            <person name="Becker S.L."/>
            <person name="Herrmann M."/>
            <person name="Eckmanns T."/>
            <person name="Haller S."/>
            <person name="Hoeller C."/>
            <person name="Debast S.B."/>
            <person name="Wolfhagen M.J."/>
            <person name="Hopman J."/>
            <person name="Kluytmans J."/>
            <person name="Langelaar M."/>
            <person name="Notermans D.W."/>
            <person name="ten Oever J."/>
            <person name="van den Barselaar P."/>
            <person name="Vonk A.B.A."/>
            <person name="Vos M.C."/>
            <person name="Ahmed N."/>
            <person name="Brown T."/>
            <person name="Crook D."/>
            <person name="Lamagni T."/>
            <person name="Phin N."/>
            <person name="Smith E.G."/>
            <person name="Zambon M."/>
            <person name="Serr A."/>
            <person name="Goetting T."/>
            <person name="Ebner W."/>
            <person name="Thuermer A."/>
            <person name="Utpatel C."/>
            <person name="Sproer C."/>
            <person name="Bunk B."/>
            <person name="Nubel U."/>
            <person name="Bloemberg G."/>
            <person name="Bottger E."/>
            <person name="Niemann S."/>
            <person name="Wagner D."/>
            <person name="Sax H."/>
        </authorList>
    </citation>
    <scope>NUCLEOTIDE SEQUENCE [LARGE SCALE GENOMIC DNA]</scope>
    <source>
        <strain evidence="2 3">ZUERICH-2</strain>
    </source>
</reference>
<dbReference type="AlphaFoldDB" id="A0A7U5MFL2"/>
<feature type="region of interest" description="Disordered" evidence="1">
    <location>
        <begin position="73"/>
        <end position="109"/>
    </location>
</feature>
<feature type="compositionally biased region" description="Low complexity" evidence="1">
    <location>
        <begin position="87"/>
        <end position="99"/>
    </location>
</feature>
<evidence type="ECO:0000313" key="2">
    <source>
        <dbReference type="EMBL" id="ASL12633.1"/>
    </source>
</evidence>
<proteinExistence type="predicted"/>
<dbReference type="EMBL" id="CP015267">
    <property type="protein sequence ID" value="ASL12633.1"/>
    <property type="molecule type" value="Genomic_DNA"/>
</dbReference>
<accession>A0A7U5MFL2</accession>
<evidence type="ECO:0000313" key="3">
    <source>
        <dbReference type="Proteomes" id="UP000198286"/>
    </source>
</evidence>
<protein>
    <submittedName>
        <fullName evidence="2">Uncharacterized protein</fullName>
    </submittedName>
</protein>
<name>A0A7U5MFL2_MYCIT</name>
<sequence>MVTKPSVAEAYTHGASGMAQLRARDTPCAAGPVGPASGGGAGRATCAAGVAATATASDASTTIAAATANDTWMPDCPAHANPPPANGPMAKPAVSTAPAVPAPAGPLRSDAHAVPELMARPTPTPTMRRPTSSAPVCCDSSIATVPATVAAAPASAIGRRPNASDARPPISNPGSSPSA</sequence>
<organism evidence="2 3">
    <name type="scientific">Mycobacterium intracellulare subsp. chimaera</name>
    <dbReference type="NCBI Taxonomy" id="222805"/>
    <lineage>
        <taxon>Bacteria</taxon>
        <taxon>Bacillati</taxon>
        <taxon>Actinomycetota</taxon>
        <taxon>Actinomycetes</taxon>
        <taxon>Mycobacteriales</taxon>
        <taxon>Mycobacteriaceae</taxon>
        <taxon>Mycobacterium</taxon>
        <taxon>Mycobacterium avium complex (MAC)</taxon>
    </lineage>
</organism>
<dbReference type="Proteomes" id="UP000198286">
    <property type="component" value="Chromosome"/>
</dbReference>
<evidence type="ECO:0000256" key="1">
    <source>
        <dbReference type="SAM" id="MobiDB-lite"/>
    </source>
</evidence>
<gene>
    <name evidence="2" type="ORF">MYCOZU2_00161</name>
</gene>